<dbReference type="PANTHER" id="PTHR48081:SF9">
    <property type="entry name" value="CARBOXYLESTERASE"/>
    <property type="match status" value="1"/>
</dbReference>
<evidence type="ECO:0000313" key="4">
    <source>
        <dbReference type="Proteomes" id="UP000183129"/>
    </source>
</evidence>
<feature type="domain" description="BD-FAE-like" evidence="2">
    <location>
        <begin position="60"/>
        <end position="225"/>
    </location>
</feature>
<evidence type="ECO:0000313" key="3">
    <source>
        <dbReference type="EMBL" id="SFF04863.1"/>
    </source>
</evidence>
<dbReference type="InterPro" id="IPR029058">
    <property type="entry name" value="AB_hydrolase_fold"/>
</dbReference>
<keyword evidence="1" id="KW-0378">Hydrolase</keyword>
<dbReference type="EMBL" id="FONS01000004">
    <property type="protein sequence ID" value="SFF04863.1"/>
    <property type="molecule type" value="Genomic_DNA"/>
</dbReference>
<dbReference type="Pfam" id="PF20434">
    <property type="entry name" value="BD-FAE"/>
    <property type="match status" value="1"/>
</dbReference>
<evidence type="ECO:0000259" key="2">
    <source>
        <dbReference type="Pfam" id="PF20434"/>
    </source>
</evidence>
<dbReference type="AlphaFoldDB" id="A0A1I2FIP1"/>
<organism evidence="3 4">
    <name type="scientific">Pedobacter antarcticus</name>
    <dbReference type="NCBI Taxonomy" id="34086"/>
    <lineage>
        <taxon>Bacteria</taxon>
        <taxon>Pseudomonadati</taxon>
        <taxon>Bacteroidota</taxon>
        <taxon>Sphingobacteriia</taxon>
        <taxon>Sphingobacteriales</taxon>
        <taxon>Sphingobacteriaceae</taxon>
        <taxon>Pedobacter</taxon>
    </lineage>
</organism>
<sequence length="287" mass="31697">MKPTIVFIKRILFSFSLLFCLFLGGTKSYGQTAVLPLQDISYYNKAESGDDSYLNAQCKLDVYYPKGVKNFATIVWFHGGGITGGKKEIPQELKDKGVAVIGVGYRLSPKAKAPAYIQDAAAAVAWVYKNIESYGGNKKLIFISGHSAGGYLGMMITLDKQYLNKYQIDANSIAGLIPFSGQAITHFTVRQEAGIKDTQPVIDKYAPLFHVRADAPPMLLITGDREMELLGRYEENAYLNRMMKLAGHHSTRLFELQGFDHGGMAQPAFPLLLKEVNALSKKILATK</sequence>
<dbReference type="Proteomes" id="UP000183129">
    <property type="component" value="Unassembled WGS sequence"/>
</dbReference>
<reference evidence="3 4" key="1">
    <citation type="submission" date="2016-10" db="EMBL/GenBank/DDBJ databases">
        <authorList>
            <person name="de Groot N.N."/>
        </authorList>
    </citation>
    <scope>NUCLEOTIDE SEQUENCE [LARGE SCALE GENOMIC DNA]</scope>
    <source>
        <strain evidence="3 4">ATCC 51969</strain>
    </source>
</reference>
<dbReference type="RefSeq" id="WP_081857567.1">
    <property type="nucleotide sequence ID" value="NZ_FONS01000004.1"/>
</dbReference>
<accession>A0A1I2FIP1</accession>
<dbReference type="PANTHER" id="PTHR48081">
    <property type="entry name" value="AB HYDROLASE SUPERFAMILY PROTEIN C4A8.06C"/>
    <property type="match status" value="1"/>
</dbReference>
<dbReference type="STRING" id="34086.SAMN04488084_11621"/>
<proteinExistence type="predicted"/>
<dbReference type="InterPro" id="IPR049492">
    <property type="entry name" value="BD-FAE-like_dom"/>
</dbReference>
<dbReference type="Gene3D" id="3.40.50.1820">
    <property type="entry name" value="alpha/beta hydrolase"/>
    <property type="match status" value="1"/>
</dbReference>
<evidence type="ECO:0000256" key="1">
    <source>
        <dbReference type="ARBA" id="ARBA00022801"/>
    </source>
</evidence>
<gene>
    <name evidence="3" type="ORF">SAMN03003324_02243</name>
</gene>
<name>A0A1I2FIP1_9SPHI</name>
<dbReference type="InterPro" id="IPR050300">
    <property type="entry name" value="GDXG_lipolytic_enzyme"/>
</dbReference>
<dbReference type="SUPFAM" id="SSF53474">
    <property type="entry name" value="alpha/beta-Hydrolases"/>
    <property type="match status" value="1"/>
</dbReference>
<protein>
    <submittedName>
        <fullName evidence="3">Acetyl esterase/lipase</fullName>
    </submittedName>
</protein>
<dbReference type="GO" id="GO:0016787">
    <property type="term" value="F:hydrolase activity"/>
    <property type="evidence" value="ECO:0007669"/>
    <property type="project" value="UniProtKB-KW"/>
</dbReference>